<gene>
    <name evidence="3" type="primary">cas5e</name>
    <name evidence="3" type="ORF">K7862_28730</name>
</gene>
<feature type="region of interest" description="Disordered" evidence="2">
    <location>
        <begin position="77"/>
        <end position="106"/>
    </location>
</feature>
<evidence type="ECO:0000313" key="3">
    <source>
        <dbReference type="EMBL" id="MBY8881594.1"/>
    </source>
</evidence>
<keyword evidence="4" id="KW-1185">Reference proteome</keyword>
<dbReference type="CDD" id="cd09756">
    <property type="entry name" value="Cas5_I-E"/>
    <property type="match status" value="1"/>
</dbReference>
<dbReference type="Proteomes" id="UP000778578">
    <property type="component" value="Unassembled WGS sequence"/>
</dbReference>
<sequence length="289" mass="31590">MSALLLRLAGPLSSYGSTSSFHRRGTHPHPTRSALIGMFAAAQGRTRQHALAPHDDLPDKPSYHDLTFTIRLDRPGSPHTDFHTVGGGRPHREGLRTSKGGYRSADRSTLVTRRDYLADAVFTVAVQGPAPLVERIATTLEHPIWAPYLGRRCCIPDEPLVLAASVRDPVTALRTTVPLSLPAPPPPGAATVPVGFVWEQQPETTVAGRHYELPHSPLDLTPGQRTYTTYSVWSTTEPLPADLYAGPQPLHALTAYRHAHHRADRTPHRLPDYLLDQEPPCPPSSTPAC</sequence>
<dbReference type="InterPro" id="IPR010147">
    <property type="entry name" value="CRISPR-assoc_prot_CasD"/>
</dbReference>
<keyword evidence="1" id="KW-0051">Antiviral defense</keyword>
<dbReference type="EMBL" id="JAINZZ010000051">
    <property type="protein sequence ID" value="MBY8881594.1"/>
    <property type="molecule type" value="Genomic_DNA"/>
</dbReference>
<evidence type="ECO:0000256" key="1">
    <source>
        <dbReference type="ARBA" id="ARBA00023118"/>
    </source>
</evidence>
<evidence type="ECO:0000313" key="4">
    <source>
        <dbReference type="Proteomes" id="UP000778578"/>
    </source>
</evidence>
<dbReference type="NCBIfam" id="TIGR02593">
    <property type="entry name" value="CRISPR_cas5"/>
    <property type="match status" value="1"/>
</dbReference>
<accession>A0ABS7QII8</accession>
<protein>
    <submittedName>
        <fullName evidence="3">Type I-E CRISPR-associated protein Cas5/CasD</fullName>
    </submittedName>
</protein>
<dbReference type="InterPro" id="IPR021124">
    <property type="entry name" value="CRISPR-assoc_prot_Cas5"/>
</dbReference>
<dbReference type="Gene3D" id="3.30.70.2660">
    <property type="match status" value="1"/>
</dbReference>
<organism evidence="3 4">
    <name type="scientific">Actinacidiphila acidipaludis</name>
    <dbReference type="NCBI Taxonomy" id="2873382"/>
    <lineage>
        <taxon>Bacteria</taxon>
        <taxon>Bacillati</taxon>
        <taxon>Actinomycetota</taxon>
        <taxon>Actinomycetes</taxon>
        <taxon>Kitasatosporales</taxon>
        <taxon>Streptomycetaceae</taxon>
        <taxon>Actinacidiphila</taxon>
    </lineage>
</organism>
<feature type="region of interest" description="Disordered" evidence="2">
    <location>
        <begin position="270"/>
        <end position="289"/>
    </location>
</feature>
<evidence type="ECO:0000256" key="2">
    <source>
        <dbReference type="SAM" id="MobiDB-lite"/>
    </source>
</evidence>
<feature type="compositionally biased region" description="Pro residues" evidence="2">
    <location>
        <begin position="279"/>
        <end position="289"/>
    </location>
</feature>
<proteinExistence type="predicted"/>
<reference evidence="3 4" key="1">
    <citation type="submission" date="2021-08" db="EMBL/GenBank/DDBJ databases">
        <title>WGS of actinomycetes from Thailand.</title>
        <authorList>
            <person name="Thawai C."/>
        </authorList>
    </citation>
    <scope>NUCLEOTIDE SEQUENCE [LARGE SCALE GENOMIC DNA]</scope>
    <source>
        <strain evidence="3 4">PLK6-54</strain>
    </source>
</reference>
<dbReference type="NCBIfam" id="TIGR01868">
    <property type="entry name" value="casD_Cas5e"/>
    <property type="match status" value="1"/>
</dbReference>
<dbReference type="Pfam" id="PF09704">
    <property type="entry name" value="Cas_Cas5d"/>
    <property type="match status" value="1"/>
</dbReference>
<comment type="caution">
    <text evidence="3">The sequence shown here is derived from an EMBL/GenBank/DDBJ whole genome shotgun (WGS) entry which is preliminary data.</text>
</comment>
<dbReference type="RefSeq" id="WP_222967570.1">
    <property type="nucleotide sequence ID" value="NZ_JAINZZ010000051.1"/>
</dbReference>
<dbReference type="InterPro" id="IPR013422">
    <property type="entry name" value="CRISPR-assoc_prot_Cas5_N"/>
</dbReference>
<name>A0ABS7QII8_9ACTN</name>